<protein>
    <recommendedName>
        <fullName evidence="5">GPI anchored serine-threonine rich protein</fullName>
    </recommendedName>
</protein>
<evidence type="ECO:0000256" key="1">
    <source>
        <dbReference type="SAM" id="MobiDB-lite"/>
    </source>
</evidence>
<dbReference type="EMBL" id="CAJVRL010000055">
    <property type="protein sequence ID" value="CAG8953958.1"/>
    <property type="molecule type" value="Genomic_DNA"/>
</dbReference>
<organism evidence="3 4">
    <name type="scientific">Hymenoscyphus fraxineus</name>
    <dbReference type="NCBI Taxonomy" id="746836"/>
    <lineage>
        <taxon>Eukaryota</taxon>
        <taxon>Fungi</taxon>
        <taxon>Dikarya</taxon>
        <taxon>Ascomycota</taxon>
        <taxon>Pezizomycotina</taxon>
        <taxon>Leotiomycetes</taxon>
        <taxon>Helotiales</taxon>
        <taxon>Helotiaceae</taxon>
        <taxon>Hymenoscyphus</taxon>
    </lineage>
</organism>
<evidence type="ECO:0008006" key="5">
    <source>
        <dbReference type="Google" id="ProtNLM"/>
    </source>
</evidence>
<proteinExistence type="predicted"/>
<name>A0A9N9KW60_9HELO</name>
<comment type="caution">
    <text evidence="3">The sequence shown here is derived from an EMBL/GenBank/DDBJ whole genome shotgun (WGS) entry which is preliminary data.</text>
</comment>
<evidence type="ECO:0000313" key="4">
    <source>
        <dbReference type="Proteomes" id="UP000696280"/>
    </source>
</evidence>
<evidence type="ECO:0000313" key="3">
    <source>
        <dbReference type="EMBL" id="CAG8953958.1"/>
    </source>
</evidence>
<sequence length="165" mass="16379">MHFFVPVVSSLLVSLVAGQTTCAAKPVFDSCMATTMGYVSSCSNQDMGCLCRTWGDVLNCYLQCPEDIGYQTALASKTAYCNSASAYPSTTPAVSSPPSPSPPTGANNAVSSGSPSTTLPAPAATTRPTGTASSSAAPAATSGSSAERVVVGAGGLLMGLIAAVL</sequence>
<feature type="region of interest" description="Disordered" evidence="1">
    <location>
        <begin position="91"/>
        <end position="144"/>
    </location>
</feature>
<feature type="signal peptide" evidence="2">
    <location>
        <begin position="1"/>
        <end position="18"/>
    </location>
</feature>
<dbReference type="Proteomes" id="UP000696280">
    <property type="component" value="Unassembled WGS sequence"/>
</dbReference>
<feature type="compositionally biased region" description="Low complexity" evidence="1">
    <location>
        <begin position="111"/>
        <end position="144"/>
    </location>
</feature>
<keyword evidence="2" id="KW-0732">Signal</keyword>
<gene>
    <name evidence="3" type="ORF">HYFRA_00009057</name>
</gene>
<accession>A0A9N9KW60</accession>
<dbReference type="AlphaFoldDB" id="A0A9N9KW60"/>
<evidence type="ECO:0000256" key="2">
    <source>
        <dbReference type="SAM" id="SignalP"/>
    </source>
</evidence>
<reference evidence="3" key="1">
    <citation type="submission" date="2021-07" db="EMBL/GenBank/DDBJ databases">
        <authorList>
            <person name="Durling M."/>
        </authorList>
    </citation>
    <scope>NUCLEOTIDE SEQUENCE</scope>
</reference>
<feature type="chain" id="PRO_5040256911" description="GPI anchored serine-threonine rich protein" evidence="2">
    <location>
        <begin position="19"/>
        <end position="165"/>
    </location>
</feature>
<dbReference type="OrthoDB" id="2507140at2759"/>
<keyword evidence="4" id="KW-1185">Reference proteome</keyword>